<keyword evidence="3 8" id="KW-1003">Cell membrane</keyword>
<dbReference type="InterPro" id="IPR004031">
    <property type="entry name" value="PMP22/EMP/MP20/Claudin"/>
</dbReference>
<dbReference type="InterPro" id="IPR006187">
    <property type="entry name" value="Claudin"/>
</dbReference>
<dbReference type="InterPro" id="IPR017974">
    <property type="entry name" value="Claudin_CS"/>
</dbReference>
<keyword evidence="6 8" id="KW-1133">Transmembrane helix</keyword>
<evidence type="ECO:0000256" key="6">
    <source>
        <dbReference type="ARBA" id="ARBA00022989"/>
    </source>
</evidence>
<dbReference type="PRINTS" id="PR01077">
    <property type="entry name" value="CLAUDIN"/>
</dbReference>
<dbReference type="InParanoid" id="A0A3Q1HZH1"/>
<proteinExistence type="inferred from homology"/>
<evidence type="ECO:0000256" key="3">
    <source>
        <dbReference type="ARBA" id="ARBA00022475"/>
    </source>
</evidence>
<dbReference type="STRING" id="64144.ENSATEP00000010403"/>
<protein>
    <recommendedName>
        <fullName evidence="8">Claudin</fullName>
    </recommendedName>
</protein>
<dbReference type="Ensembl" id="ENSATET00000010586.2">
    <property type="protein sequence ID" value="ENSATEP00000010403.2"/>
    <property type="gene ID" value="ENSATEG00000007320.2"/>
</dbReference>
<feature type="transmembrane region" description="Helical" evidence="8">
    <location>
        <begin position="158"/>
        <end position="179"/>
    </location>
</feature>
<dbReference type="GO" id="GO:0005923">
    <property type="term" value="C:bicellular tight junction"/>
    <property type="evidence" value="ECO:0007669"/>
    <property type="project" value="UniProtKB-SubCell"/>
</dbReference>
<keyword evidence="7 8" id="KW-0472">Membrane</keyword>
<evidence type="ECO:0000256" key="2">
    <source>
        <dbReference type="ARBA" id="ARBA00022427"/>
    </source>
</evidence>
<dbReference type="GO" id="GO:0005198">
    <property type="term" value="F:structural molecule activity"/>
    <property type="evidence" value="ECO:0007669"/>
    <property type="project" value="InterPro"/>
</dbReference>
<reference evidence="9" key="3">
    <citation type="submission" date="2025-09" db="UniProtKB">
        <authorList>
            <consortium name="Ensembl"/>
        </authorList>
    </citation>
    <scope>IDENTIFICATION</scope>
</reference>
<accession>A0A3Q1HZH1</accession>
<dbReference type="FunFam" id="1.20.140.150:FF:000001">
    <property type="entry name" value="Claudin"/>
    <property type="match status" value="1"/>
</dbReference>
<reference evidence="9" key="2">
    <citation type="submission" date="2025-08" db="UniProtKB">
        <authorList>
            <consortium name="Ensembl"/>
        </authorList>
    </citation>
    <scope>IDENTIFICATION</scope>
</reference>
<feature type="transmembrane region" description="Helical" evidence="8">
    <location>
        <begin position="76"/>
        <end position="99"/>
    </location>
</feature>
<dbReference type="Proteomes" id="UP000265040">
    <property type="component" value="Chromosome 14"/>
</dbReference>
<dbReference type="Pfam" id="PF00822">
    <property type="entry name" value="PMP22_Claudin"/>
    <property type="match status" value="1"/>
</dbReference>
<keyword evidence="10" id="KW-1185">Reference proteome</keyword>
<name>A0A3Q1HZH1_ANATE</name>
<dbReference type="PANTHER" id="PTHR12002">
    <property type="entry name" value="CLAUDIN"/>
    <property type="match status" value="1"/>
</dbReference>
<evidence type="ECO:0000256" key="8">
    <source>
        <dbReference type="RuleBase" id="RU060637"/>
    </source>
</evidence>
<dbReference type="AlphaFoldDB" id="A0A3Q1HZH1"/>
<keyword evidence="2 8" id="KW-0796">Tight junction</keyword>
<evidence type="ECO:0000256" key="4">
    <source>
        <dbReference type="ARBA" id="ARBA00022692"/>
    </source>
</evidence>
<keyword evidence="5 8" id="KW-0965">Cell junction</keyword>
<keyword evidence="4 8" id="KW-0812">Transmembrane</keyword>
<gene>
    <name evidence="9" type="primary">CLDN4</name>
</gene>
<evidence type="ECO:0000256" key="5">
    <source>
        <dbReference type="ARBA" id="ARBA00022949"/>
    </source>
</evidence>
<comment type="function">
    <text evidence="8">Claudins function as major constituents of the tight junction complexes that regulate the permeability of epithelia.</text>
</comment>
<dbReference type="GO" id="GO:0005886">
    <property type="term" value="C:plasma membrane"/>
    <property type="evidence" value="ECO:0007669"/>
    <property type="project" value="UniProtKB-SubCell"/>
</dbReference>
<comment type="similarity">
    <text evidence="1 8">Belongs to the claudin family.</text>
</comment>
<comment type="subcellular location">
    <subcellularLocation>
        <location evidence="8">Cell junction</location>
        <location evidence="8">Tight junction</location>
    </subcellularLocation>
    <subcellularLocation>
        <location evidence="8">Cell membrane</location>
        <topology evidence="8">Multi-pass membrane protein</topology>
    </subcellularLocation>
</comment>
<evidence type="ECO:0000256" key="7">
    <source>
        <dbReference type="ARBA" id="ARBA00023136"/>
    </source>
</evidence>
<reference evidence="9" key="1">
    <citation type="submission" date="2021-04" db="EMBL/GenBank/DDBJ databases">
        <authorList>
            <consortium name="Wellcome Sanger Institute Data Sharing"/>
        </authorList>
    </citation>
    <scope>NUCLEOTIDE SEQUENCE [LARGE SCALE GENOMIC DNA]</scope>
</reference>
<dbReference type="OrthoDB" id="8830244at2759"/>
<dbReference type="Gene3D" id="1.20.140.150">
    <property type="match status" value="1"/>
</dbReference>
<feature type="transmembrane region" description="Helical" evidence="8">
    <location>
        <begin position="5"/>
        <end position="27"/>
    </location>
</feature>
<evidence type="ECO:0000313" key="10">
    <source>
        <dbReference type="Proteomes" id="UP000265040"/>
    </source>
</evidence>
<comment type="caution">
    <text evidence="8">Lacks conserved residue(s) required for the propagation of feature annotation.</text>
</comment>
<dbReference type="GeneTree" id="ENSGT00940000164025"/>
<feature type="transmembrane region" description="Helical" evidence="8">
    <location>
        <begin position="200"/>
        <end position="218"/>
    </location>
</feature>
<sequence length="239" mass="25574">MSTQIVGLCLAILGFLGTILICGLPMWKMSAFIGANIVTAQVIYEGLWMNCVIESTGVSQCQPYFSVLALPPELQASRALVCVSIATAVLAIGLTVVGLRCTNFFSYDLATKAKCGIAGGVVFILAGLLCLIPVSWSAYTIITGFYNPLTANGRQGELGASIYVGWVAGALLVIGGGILSNTLLTAEQQVESHKKLKTKCPIRFVSVYVGWSLITLYLPDIKSDLVEISRFPHIDIHKL</sequence>
<dbReference type="PROSITE" id="PS01346">
    <property type="entry name" value="CLAUDIN"/>
    <property type="match status" value="1"/>
</dbReference>
<organism evidence="9 10">
    <name type="scientific">Anabas testudineus</name>
    <name type="common">Climbing perch</name>
    <name type="synonym">Anthias testudineus</name>
    <dbReference type="NCBI Taxonomy" id="64144"/>
    <lineage>
        <taxon>Eukaryota</taxon>
        <taxon>Metazoa</taxon>
        <taxon>Chordata</taxon>
        <taxon>Craniata</taxon>
        <taxon>Vertebrata</taxon>
        <taxon>Euteleostomi</taxon>
        <taxon>Actinopterygii</taxon>
        <taxon>Neopterygii</taxon>
        <taxon>Teleostei</taxon>
        <taxon>Neoteleostei</taxon>
        <taxon>Acanthomorphata</taxon>
        <taxon>Anabantaria</taxon>
        <taxon>Anabantiformes</taxon>
        <taxon>Anabantoidei</taxon>
        <taxon>Anabantidae</taxon>
        <taxon>Anabas</taxon>
    </lineage>
</organism>
<evidence type="ECO:0000313" key="9">
    <source>
        <dbReference type="Ensembl" id="ENSATEP00000010403.2"/>
    </source>
</evidence>
<evidence type="ECO:0000256" key="1">
    <source>
        <dbReference type="ARBA" id="ARBA00008295"/>
    </source>
</evidence>
<feature type="transmembrane region" description="Helical" evidence="8">
    <location>
        <begin position="120"/>
        <end position="146"/>
    </location>
</feature>